<evidence type="ECO:0000313" key="2">
    <source>
        <dbReference type="Proteomes" id="UP001603857"/>
    </source>
</evidence>
<dbReference type="EMBL" id="JBGMDY010000001">
    <property type="protein sequence ID" value="KAL2346305.1"/>
    <property type="molecule type" value="Genomic_DNA"/>
</dbReference>
<protein>
    <submittedName>
        <fullName evidence="1">Uncharacterized protein</fullName>
    </submittedName>
</protein>
<reference evidence="1 2" key="1">
    <citation type="submission" date="2024-08" db="EMBL/GenBank/DDBJ databases">
        <title>Insights into the chromosomal genome structure of Flemingia macrophylla.</title>
        <authorList>
            <person name="Ding Y."/>
            <person name="Zhao Y."/>
            <person name="Bi W."/>
            <person name="Wu M."/>
            <person name="Zhao G."/>
            <person name="Gong Y."/>
            <person name="Li W."/>
            <person name="Zhang P."/>
        </authorList>
    </citation>
    <scope>NUCLEOTIDE SEQUENCE [LARGE SCALE GENOMIC DNA]</scope>
    <source>
        <strain evidence="1">DYQJB</strain>
        <tissue evidence="1">Leaf</tissue>
    </source>
</reference>
<comment type="caution">
    <text evidence="1">The sequence shown here is derived from an EMBL/GenBank/DDBJ whole genome shotgun (WGS) entry which is preliminary data.</text>
</comment>
<gene>
    <name evidence="1" type="ORF">Fmac_000305</name>
</gene>
<keyword evidence="2" id="KW-1185">Reference proteome</keyword>
<accession>A0ABD1NDX0</accession>
<proteinExistence type="predicted"/>
<dbReference type="Proteomes" id="UP001603857">
    <property type="component" value="Unassembled WGS sequence"/>
</dbReference>
<evidence type="ECO:0000313" key="1">
    <source>
        <dbReference type="EMBL" id="KAL2346305.1"/>
    </source>
</evidence>
<sequence length="99" mass="11103">MWKKVGPYCSDGSAPKDGTLLKNHFLGWIGHRTCAWYTMTIALSMVPCPKLGYHPLNFIGKTAIHLVWMCALSVYKQHLTRPCGISTMIFTIIVAGIRH</sequence>
<dbReference type="AlphaFoldDB" id="A0ABD1NDX0"/>
<name>A0ABD1NDX0_9FABA</name>
<organism evidence="1 2">
    <name type="scientific">Flemingia macrophylla</name>
    <dbReference type="NCBI Taxonomy" id="520843"/>
    <lineage>
        <taxon>Eukaryota</taxon>
        <taxon>Viridiplantae</taxon>
        <taxon>Streptophyta</taxon>
        <taxon>Embryophyta</taxon>
        <taxon>Tracheophyta</taxon>
        <taxon>Spermatophyta</taxon>
        <taxon>Magnoliopsida</taxon>
        <taxon>eudicotyledons</taxon>
        <taxon>Gunneridae</taxon>
        <taxon>Pentapetalae</taxon>
        <taxon>rosids</taxon>
        <taxon>fabids</taxon>
        <taxon>Fabales</taxon>
        <taxon>Fabaceae</taxon>
        <taxon>Papilionoideae</taxon>
        <taxon>50 kb inversion clade</taxon>
        <taxon>NPAAA clade</taxon>
        <taxon>indigoferoid/millettioid clade</taxon>
        <taxon>Phaseoleae</taxon>
        <taxon>Flemingia</taxon>
    </lineage>
</organism>